<dbReference type="InterPro" id="IPR001943">
    <property type="entry name" value="UVR_dom"/>
</dbReference>
<dbReference type="GO" id="GO:0009381">
    <property type="term" value="F:excinuclease ABC activity"/>
    <property type="evidence" value="ECO:0007669"/>
    <property type="project" value="UniProtKB-UniRule"/>
</dbReference>
<name>A0A7C2TJX1_9BACT</name>
<dbReference type="Gene3D" id="1.10.150.20">
    <property type="entry name" value="5' to 3' exonuclease, C-terminal subdomain"/>
    <property type="match status" value="1"/>
</dbReference>
<evidence type="ECO:0000259" key="10">
    <source>
        <dbReference type="PROSITE" id="PS50165"/>
    </source>
</evidence>
<dbReference type="GO" id="GO:0003677">
    <property type="term" value="F:DNA binding"/>
    <property type="evidence" value="ECO:0007669"/>
    <property type="project" value="UniProtKB-UniRule"/>
</dbReference>
<dbReference type="InterPro" id="IPR036876">
    <property type="entry name" value="UVR_dom_sf"/>
</dbReference>
<keyword evidence="4 7" id="KW-0267">Excision nuclease</keyword>
<feature type="domain" description="UvrC family homology region profile" evidence="10">
    <location>
        <begin position="252"/>
        <end position="474"/>
    </location>
</feature>
<protein>
    <recommendedName>
        <fullName evidence="7">UvrABC system protein C</fullName>
        <shortName evidence="7">Protein UvrC</shortName>
    </recommendedName>
    <alternativeName>
        <fullName evidence="7">Excinuclease ABC subunit C</fullName>
    </alternativeName>
</protein>
<dbReference type="GO" id="GO:0005737">
    <property type="term" value="C:cytoplasm"/>
    <property type="evidence" value="ECO:0007669"/>
    <property type="project" value="UniProtKB-SubCell"/>
</dbReference>
<proteinExistence type="inferred from homology"/>
<dbReference type="NCBIfam" id="TIGR00194">
    <property type="entry name" value="uvrC"/>
    <property type="match status" value="1"/>
</dbReference>
<dbReference type="GO" id="GO:0009380">
    <property type="term" value="C:excinuclease repair complex"/>
    <property type="evidence" value="ECO:0007669"/>
    <property type="project" value="InterPro"/>
</dbReference>
<dbReference type="NCBIfam" id="NF001824">
    <property type="entry name" value="PRK00558.1-5"/>
    <property type="match status" value="1"/>
</dbReference>
<dbReference type="EMBL" id="DSDS01000130">
    <property type="protein sequence ID" value="HET98145.1"/>
    <property type="molecule type" value="Genomic_DNA"/>
</dbReference>
<accession>A0A7C2TJX1</accession>
<dbReference type="Pfam" id="PF01541">
    <property type="entry name" value="GIY-YIG"/>
    <property type="match status" value="1"/>
</dbReference>
<evidence type="ECO:0000313" key="11">
    <source>
        <dbReference type="EMBL" id="HET98145.1"/>
    </source>
</evidence>
<dbReference type="InterPro" id="IPR003583">
    <property type="entry name" value="Hlx-hairpin-Hlx_DNA-bd_motif"/>
</dbReference>
<comment type="subunit">
    <text evidence="7">Interacts with UvrB in an incision complex.</text>
</comment>
<evidence type="ECO:0000256" key="1">
    <source>
        <dbReference type="ARBA" id="ARBA00022490"/>
    </source>
</evidence>
<evidence type="ECO:0000256" key="7">
    <source>
        <dbReference type="HAMAP-Rule" id="MF_00203"/>
    </source>
</evidence>
<dbReference type="SMART" id="SM00278">
    <property type="entry name" value="HhH1"/>
    <property type="match status" value="2"/>
</dbReference>
<dbReference type="PANTHER" id="PTHR30562">
    <property type="entry name" value="UVRC/OXIDOREDUCTASE"/>
    <property type="match status" value="1"/>
</dbReference>
<dbReference type="PROSITE" id="PS50165">
    <property type="entry name" value="UVRC"/>
    <property type="match status" value="1"/>
</dbReference>
<comment type="caution">
    <text evidence="11">The sequence shown here is derived from an EMBL/GenBank/DDBJ whole genome shotgun (WGS) entry which is preliminary data.</text>
</comment>
<dbReference type="PROSITE" id="PS50164">
    <property type="entry name" value="GIY_YIG"/>
    <property type="match status" value="1"/>
</dbReference>
<dbReference type="InterPro" id="IPR038476">
    <property type="entry name" value="UvrC_RNase_H_dom_sf"/>
</dbReference>
<dbReference type="Pfam" id="PF14520">
    <property type="entry name" value="HHH_5"/>
    <property type="match status" value="1"/>
</dbReference>
<dbReference type="InterPro" id="IPR047296">
    <property type="entry name" value="GIY-YIG_UvrC_Cho"/>
</dbReference>
<keyword evidence="2 7" id="KW-0227">DNA damage</keyword>
<gene>
    <name evidence="7 11" type="primary">uvrC</name>
    <name evidence="11" type="ORF">ENN98_05565</name>
</gene>
<comment type="similarity">
    <text evidence="7">Belongs to the UvrC family.</text>
</comment>
<dbReference type="SMART" id="SM00465">
    <property type="entry name" value="GIYc"/>
    <property type="match status" value="1"/>
</dbReference>
<dbReference type="PROSITE" id="PS50151">
    <property type="entry name" value="UVR"/>
    <property type="match status" value="1"/>
</dbReference>
<evidence type="ECO:0000256" key="5">
    <source>
        <dbReference type="ARBA" id="ARBA00023204"/>
    </source>
</evidence>
<reference evidence="11" key="1">
    <citation type="journal article" date="2020" name="mSystems">
        <title>Genome- and Community-Level Interaction Insights into Carbon Utilization and Element Cycling Functions of Hydrothermarchaeota in Hydrothermal Sediment.</title>
        <authorList>
            <person name="Zhou Z."/>
            <person name="Liu Y."/>
            <person name="Xu W."/>
            <person name="Pan J."/>
            <person name="Luo Z.H."/>
            <person name="Li M."/>
        </authorList>
    </citation>
    <scope>NUCLEOTIDE SEQUENCE [LARGE SCALE GENOMIC DNA]</scope>
    <source>
        <strain evidence="11">SpSt-1224</strain>
    </source>
</reference>
<keyword evidence="5 7" id="KW-0234">DNA repair</keyword>
<dbReference type="InterPro" id="IPR010994">
    <property type="entry name" value="RuvA_2-like"/>
</dbReference>
<evidence type="ECO:0000256" key="3">
    <source>
        <dbReference type="ARBA" id="ARBA00022769"/>
    </source>
</evidence>
<dbReference type="Gene3D" id="3.40.1440.10">
    <property type="entry name" value="GIY-YIG endonuclease"/>
    <property type="match status" value="1"/>
</dbReference>
<dbReference type="InterPro" id="IPR050066">
    <property type="entry name" value="UvrABC_protein_C"/>
</dbReference>
<evidence type="ECO:0000256" key="6">
    <source>
        <dbReference type="ARBA" id="ARBA00023236"/>
    </source>
</evidence>
<dbReference type="SUPFAM" id="SSF46600">
    <property type="entry name" value="C-terminal UvrC-binding domain of UvrB"/>
    <property type="match status" value="1"/>
</dbReference>
<dbReference type="FunFam" id="3.40.1440.10:FF:000001">
    <property type="entry name" value="UvrABC system protein C"/>
    <property type="match status" value="1"/>
</dbReference>
<feature type="domain" description="UVR" evidence="8">
    <location>
        <begin position="201"/>
        <end position="236"/>
    </location>
</feature>
<keyword evidence="1 7" id="KW-0963">Cytoplasm</keyword>
<dbReference type="PANTHER" id="PTHR30562:SF1">
    <property type="entry name" value="UVRABC SYSTEM PROTEIN C"/>
    <property type="match status" value="1"/>
</dbReference>
<dbReference type="HAMAP" id="MF_00203">
    <property type="entry name" value="UvrC"/>
    <property type="match status" value="1"/>
</dbReference>
<dbReference type="Pfam" id="PF22920">
    <property type="entry name" value="UvrC_RNaseH"/>
    <property type="match status" value="1"/>
</dbReference>
<dbReference type="GO" id="GO:0006289">
    <property type="term" value="P:nucleotide-excision repair"/>
    <property type="evidence" value="ECO:0007669"/>
    <property type="project" value="UniProtKB-UniRule"/>
</dbReference>
<dbReference type="Pfam" id="PF02151">
    <property type="entry name" value="UVR"/>
    <property type="match status" value="1"/>
</dbReference>
<comment type="function">
    <text evidence="7">The UvrABC repair system catalyzes the recognition and processing of DNA lesions. UvrC both incises the 5' and 3' sides of the lesion. The N-terminal half is responsible for the 3' incision and the C-terminal half is responsible for the 5' incision.</text>
</comment>
<feature type="domain" description="GIY-YIG" evidence="9">
    <location>
        <begin position="12"/>
        <end position="91"/>
    </location>
</feature>
<organism evidence="11">
    <name type="scientific">Desulfurivibrio alkaliphilus</name>
    <dbReference type="NCBI Taxonomy" id="427923"/>
    <lineage>
        <taxon>Bacteria</taxon>
        <taxon>Pseudomonadati</taxon>
        <taxon>Thermodesulfobacteriota</taxon>
        <taxon>Desulfobulbia</taxon>
        <taxon>Desulfobulbales</taxon>
        <taxon>Desulfobulbaceae</taxon>
        <taxon>Desulfurivibrio</taxon>
    </lineage>
</organism>
<dbReference type="InterPro" id="IPR001162">
    <property type="entry name" value="UvrC_RNase_H_dom"/>
</dbReference>
<sequence>MFKAELIKGAADGPGVYLMRDAAGEVLYVGKAVSLRKRLSSYTRIDRAGAGKTAAMLARVAAVDTMLTRTEKEALILEAGLIKQYRPRYNVILRDDKNYPSIKVTVNEEWPRLLMTRRISRDGARYFGPYASPAAMWETIRLLNALFPLRRCKSKKFRPGQRACLNHQMGRCPAPCIGAITPEQYRERVNRVLAILDGRKRDLIRELEGNMRAAAADLRFEEAAALRDQIRALGQTLEKQVVLSREAADRDVFGFVRREGRVAAALLLIREGALVDKREFFLDQPLGDDAEVLAELLRRFYDPVGRQIPPTILLPLVPDGVTALAEWLSEKRGGPVRLPVPERGDKRALVALAGDNAAQILAEQGRSQRQDERLAGMIAAALGLDRPPQRIECLDISNLGGREAVGSLVSFKAGEKESARYRRFKIRGTDTPDDYAMMREVLIRHLSRSREEGTLPDLLLLDGGRGQLGVAQAVTGELGLAEDLPALASIAKDRGGTGERIFIPGRKNPLNLPAHSPILLLFMRMRDEAHRYGITFHRGLRGQRQLLSDLDRIPGIGPARKQVLLKTLGSLAGIAAATPAQLAAVPGVGPELAAAIHAHFHP</sequence>
<dbReference type="Gene3D" id="4.10.860.10">
    <property type="entry name" value="UVR domain"/>
    <property type="match status" value="1"/>
</dbReference>
<dbReference type="GO" id="GO:0009432">
    <property type="term" value="P:SOS response"/>
    <property type="evidence" value="ECO:0007669"/>
    <property type="project" value="UniProtKB-UniRule"/>
</dbReference>
<comment type="subcellular location">
    <subcellularLocation>
        <location evidence="7">Cytoplasm</location>
    </subcellularLocation>
</comment>
<dbReference type="SUPFAM" id="SSF47781">
    <property type="entry name" value="RuvA domain 2-like"/>
    <property type="match status" value="1"/>
</dbReference>
<dbReference type="InterPro" id="IPR035901">
    <property type="entry name" value="GIY-YIG_endonuc_sf"/>
</dbReference>
<dbReference type="Proteomes" id="UP000885986">
    <property type="component" value="Unassembled WGS sequence"/>
</dbReference>
<dbReference type="AlphaFoldDB" id="A0A7C2TJX1"/>
<dbReference type="CDD" id="cd10434">
    <property type="entry name" value="GIY-YIG_UvrC_Cho"/>
    <property type="match status" value="1"/>
</dbReference>
<evidence type="ECO:0000259" key="8">
    <source>
        <dbReference type="PROSITE" id="PS50151"/>
    </source>
</evidence>
<evidence type="ECO:0000256" key="2">
    <source>
        <dbReference type="ARBA" id="ARBA00022763"/>
    </source>
</evidence>
<evidence type="ECO:0000259" key="9">
    <source>
        <dbReference type="PROSITE" id="PS50164"/>
    </source>
</evidence>
<dbReference type="Gene3D" id="3.30.420.340">
    <property type="entry name" value="UvrC, RNAse H endonuclease domain"/>
    <property type="match status" value="1"/>
</dbReference>
<dbReference type="InterPro" id="IPR000305">
    <property type="entry name" value="GIY-YIG_endonuc"/>
</dbReference>
<dbReference type="Pfam" id="PF08459">
    <property type="entry name" value="UvrC_RNaseH_dom"/>
    <property type="match status" value="1"/>
</dbReference>
<dbReference type="InterPro" id="IPR004791">
    <property type="entry name" value="UvrC"/>
</dbReference>
<keyword evidence="6 7" id="KW-0742">SOS response</keyword>
<keyword evidence="3 7" id="KW-0228">DNA excision</keyword>
<evidence type="ECO:0000256" key="4">
    <source>
        <dbReference type="ARBA" id="ARBA00022881"/>
    </source>
</evidence>
<dbReference type="SUPFAM" id="SSF82771">
    <property type="entry name" value="GIY-YIG endonuclease"/>
    <property type="match status" value="1"/>
</dbReference>